<dbReference type="AlphaFoldDB" id="A0A4S3M9R2"/>
<dbReference type="PROSITE" id="PS51257">
    <property type="entry name" value="PROKAR_LIPOPROTEIN"/>
    <property type="match status" value="1"/>
</dbReference>
<comment type="caution">
    <text evidence="2">The sequence shown here is derived from an EMBL/GenBank/DDBJ whole genome shotgun (WGS) entry which is preliminary data.</text>
</comment>
<proteinExistence type="predicted"/>
<evidence type="ECO:0000313" key="2">
    <source>
        <dbReference type="EMBL" id="THD73367.1"/>
    </source>
</evidence>
<dbReference type="RefSeq" id="WP_136339496.1">
    <property type="nucleotide sequence ID" value="NZ_SSMD01000005.1"/>
</dbReference>
<dbReference type="Proteomes" id="UP000306113">
    <property type="component" value="Unassembled WGS sequence"/>
</dbReference>
<evidence type="ECO:0000256" key="1">
    <source>
        <dbReference type="SAM" id="MobiDB-lite"/>
    </source>
</evidence>
<name>A0A4S3M9R2_9RHOB</name>
<keyword evidence="3" id="KW-1185">Reference proteome</keyword>
<organism evidence="2 3">
    <name type="scientific">Thalassobius vesicularis</name>
    <dbReference type="NCBI Taxonomy" id="1294297"/>
    <lineage>
        <taxon>Bacteria</taxon>
        <taxon>Pseudomonadati</taxon>
        <taxon>Pseudomonadota</taxon>
        <taxon>Alphaproteobacteria</taxon>
        <taxon>Rhodobacterales</taxon>
        <taxon>Roseobacteraceae</taxon>
        <taxon>Thalassovita</taxon>
    </lineage>
</organism>
<dbReference type="OrthoDB" id="7871639at2"/>
<sequence>MKAYLTVSLAVLAVSACTPMEKIGLDLRLKKDRPAEVQPAEPPVSEPVDVVPETPQTPDETGFLGVTVASLGDTSREGFWVETPLVSAPAKGSVRYRKTGRTVKVDLIPIAGPSTAGSRLSLATMRLLNAPLTGLPEVEIYRK</sequence>
<protein>
    <recommendedName>
        <fullName evidence="4">D-galactarate dehydratase</fullName>
    </recommendedName>
</protein>
<evidence type="ECO:0000313" key="3">
    <source>
        <dbReference type="Proteomes" id="UP000306113"/>
    </source>
</evidence>
<evidence type="ECO:0008006" key="4">
    <source>
        <dbReference type="Google" id="ProtNLM"/>
    </source>
</evidence>
<reference evidence="2 3" key="1">
    <citation type="submission" date="2019-04" db="EMBL/GenBank/DDBJ databases">
        <title>Draft genome sequence of Youngimonas vesicularis.</title>
        <authorList>
            <person name="Hameed A."/>
        </authorList>
    </citation>
    <scope>NUCLEOTIDE SEQUENCE [LARGE SCALE GENOMIC DNA]</scope>
    <source>
        <strain evidence="2 3">CC-AMW-E</strain>
    </source>
</reference>
<dbReference type="EMBL" id="SSMD01000005">
    <property type="protein sequence ID" value="THD73367.1"/>
    <property type="molecule type" value="Genomic_DNA"/>
</dbReference>
<accession>A0A4S3M9R2</accession>
<feature type="region of interest" description="Disordered" evidence="1">
    <location>
        <begin position="34"/>
        <end position="62"/>
    </location>
</feature>
<gene>
    <name evidence="2" type="ORF">E7681_11760</name>
</gene>